<feature type="transmembrane region" description="Helical" evidence="1">
    <location>
        <begin position="12"/>
        <end position="31"/>
    </location>
</feature>
<proteinExistence type="predicted"/>
<accession>A0ABX8LPX8</accession>
<keyword evidence="1" id="KW-1133">Transmembrane helix</keyword>
<sequence length="260" mass="29718">MRILLLKGTVRMKILKITLSFLFLYFIYWAFGDIFFDRLFPFSPDEKKQLITVEGVVPKYTKPYVSAQYISKDCLRYQFDAGMSLYQVPTYYGLDLDVKADPQTGYFEAKLPFNGGGWCKWKINQAFVAVGYTDVSHLVKDAVPSSGPGLAAFINDAARTNYSEASETRALNTINFSPVIYPVLKMVEGRPNRVSLQGKVDLFPFRLKLIPGAEWKITFKPKLDETKMPKVIVTKKGEWVEYPSGHIEINTQMVDTRYIK</sequence>
<evidence type="ECO:0000313" key="2">
    <source>
        <dbReference type="EMBL" id="QXF32624.1"/>
    </source>
</evidence>
<keyword evidence="3" id="KW-1185">Reference proteome</keyword>
<evidence type="ECO:0000313" key="3">
    <source>
        <dbReference type="Proteomes" id="UP000693715"/>
    </source>
</evidence>
<reference evidence="2 3" key="1">
    <citation type="submission" date="2017-03" db="EMBL/GenBank/DDBJ databases">
        <title>Genome comparison of Photorhabdus luminescens strain 0813-124 phase variants.</title>
        <authorList>
            <person name="Chien C.-C."/>
            <person name="Chen W.-J."/>
            <person name="Shih M.-C."/>
            <person name="Hsieh F.-C."/>
        </authorList>
    </citation>
    <scope>NUCLEOTIDE SEQUENCE [LARGE SCALE GENOMIC DNA]</scope>
    <source>
        <strain evidence="2 3">0813-124 phase II</strain>
    </source>
</reference>
<dbReference type="EMBL" id="CP020335">
    <property type="protein sequence ID" value="QXF32624.1"/>
    <property type="molecule type" value="Genomic_DNA"/>
</dbReference>
<keyword evidence="1" id="KW-0812">Transmembrane</keyword>
<name>A0ABX8LPX8_9GAMM</name>
<dbReference type="Proteomes" id="UP000693715">
    <property type="component" value="Chromosome"/>
</dbReference>
<organism evidence="2 3">
    <name type="scientific">Photorhabdus akhurstii</name>
    <dbReference type="NCBI Taxonomy" id="171438"/>
    <lineage>
        <taxon>Bacteria</taxon>
        <taxon>Pseudomonadati</taxon>
        <taxon>Pseudomonadota</taxon>
        <taxon>Gammaproteobacteria</taxon>
        <taxon>Enterobacterales</taxon>
        <taxon>Morganellaceae</taxon>
        <taxon>Photorhabdus</taxon>
    </lineage>
</organism>
<keyword evidence="1" id="KW-0472">Membrane</keyword>
<evidence type="ECO:0000256" key="1">
    <source>
        <dbReference type="SAM" id="Phobius"/>
    </source>
</evidence>
<protein>
    <submittedName>
        <fullName evidence="2">Uncharacterized protein</fullName>
    </submittedName>
</protein>
<gene>
    <name evidence="2" type="ORF">B0X70_05215</name>
</gene>